<evidence type="ECO:0000313" key="1">
    <source>
        <dbReference type="EMBL" id="GAA2031345.1"/>
    </source>
</evidence>
<protein>
    <submittedName>
        <fullName evidence="1">Uncharacterized protein</fullName>
    </submittedName>
</protein>
<comment type="caution">
    <text evidence="1">The sequence shown here is derived from an EMBL/GenBank/DDBJ whole genome shotgun (WGS) entry which is preliminary data.</text>
</comment>
<name>A0ABP5FPF9_9ACTN</name>
<organism evidence="1 2">
    <name type="scientific">Catenulispora yoronensis</name>
    <dbReference type="NCBI Taxonomy" id="450799"/>
    <lineage>
        <taxon>Bacteria</taxon>
        <taxon>Bacillati</taxon>
        <taxon>Actinomycetota</taxon>
        <taxon>Actinomycetes</taxon>
        <taxon>Catenulisporales</taxon>
        <taxon>Catenulisporaceae</taxon>
        <taxon>Catenulispora</taxon>
    </lineage>
</organism>
<evidence type="ECO:0000313" key="2">
    <source>
        <dbReference type="Proteomes" id="UP001500751"/>
    </source>
</evidence>
<accession>A0ABP5FPF9</accession>
<gene>
    <name evidence="1" type="ORF">GCM10009839_34060</name>
</gene>
<reference evidence="2" key="1">
    <citation type="journal article" date="2019" name="Int. J. Syst. Evol. Microbiol.">
        <title>The Global Catalogue of Microorganisms (GCM) 10K type strain sequencing project: providing services to taxonomists for standard genome sequencing and annotation.</title>
        <authorList>
            <consortium name="The Broad Institute Genomics Platform"/>
            <consortium name="The Broad Institute Genome Sequencing Center for Infectious Disease"/>
            <person name="Wu L."/>
            <person name="Ma J."/>
        </authorList>
    </citation>
    <scope>NUCLEOTIDE SEQUENCE [LARGE SCALE GENOMIC DNA]</scope>
    <source>
        <strain evidence="2">JCM 16014</strain>
    </source>
</reference>
<dbReference type="RefSeq" id="WP_344666577.1">
    <property type="nucleotide sequence ID" value="NZ_BAAAQN010000017.1"/>
</dbReference>
<sequence length="133" mass="15160">MSPGHKTAVERRSFRDWCAYREQVDTESAPKQVAKFRVSRESGNRSGVWIYFAKYHEGIRIGAIESTRVETSRTRYSYRYTAISDVHYSPAGTSAAEPTVSGFHEQPEAAAFLYGCWIERRGRFFTPGPPDEV</sequence>
<dbReference type="EMBL" id="BAAAQN010000017">
    <property type="protein sequence ID" value="GAA2031345.1"/>
    <property type="molecule type" value="Genomic_DNA"/>
</dbReference>
<proteinExistence type="predicted"/>
<dbReference type="Proteomes" id="UP001500751">
    <property type="component" value="Unassembled WGS sequence"/>
</dbReference>
<keyword evidence="2" id="KW-1185">Reference proteome</keyword>